<evidence type="ECO:0000313" key="3">
    <source>
        <dbReference type="Proteomes" id="UP000219914"/>
    </source>
</evidence>
<name>A0ABX4JP90_9HYPH</name>
<dbReference type="EMBL" id="NWSY01000021">
    <property type="protein sequence ID" value="PDT20950.1"/>
    <property type="molecule type" value="Genomic_DNA"/>
</dbReference>
<dbReference type="InterPro" id="IPR012340">
    <property type="entry name" value="NA-bd_OB-fold"/>
</dbReference>
<proteinExistence type="predicted"/>
<dbReference type="Gene3D" id="2.40.50.140">
    <property type="entry name" value="Nucleic acid-binding proteins"/>
    <property type="match status" value="1"/>
</dbReference>
<feature type="region of interest" description="Disordered" evidence="1">
    <location>
        <begin position="1"/>
        <end position="25"/>
    </location>
</feature>
<accession>A0ABX4JP90</accession>
<gene>
    <name evidence="2" type="ORF">CO674_24980</name>
</gene>
<evidence type="ECO:0000313" key="2">
    <source>
        <dbReference type="EMBL" id="PDT20950.1"/>
    </source>
</evidence>
<protein>
    <recommendedName>
        <fullName evidence="4">DNA ligase (ATP)</fullName>
    </recommendedName>
</protein>
<dbReference type="Proteomes" id="UP000219914">
    <property type="component" value="Unassembled WGS sequence"/>
</dbReference>
<evidence type="ECO:0008006" key="4">
    <source>
        <dbReference type="Google" id="ProtNLM"/>
    </source>
</evidence>
<reference evidence="2 3" key="1">
    <citation type="submission" date="2017-09" db="EMBL/GenBank/DDBJ databases">
        <title>Comparative genomics of rhizobia isolated from Phaseolus vulgaris in China.</title>
        <authorList>
            <person name="Tong W."/>
        </authorList>
    </citation>
    <scope>NUCLEOTIDE SEQUENCE [LARGE SCALE GENOMIC DNA]</scope>
    <source>
        <strain evidence="2 3">FH14</strain>
    </source>
</reference>
<organism evidence="2 3">
    <name type="scientific">Rhizobium hidalgonense</name>
    <dbReference type="NCBI Taxonomy" id="1538159"/>
    <lineage>
        <taxon>Bacteria</taxon>
        <taxon>Pseudomonadati</taxon>
        <taxon>Pseudomonadota</taxon>
        <taxon>Alphaproteobacteria</taxon>
        <taxon>Hyphomicrobiales</taxon>
        <taxon>Rhizobiaceae</taxon>
        <taxon>Rhizobium/Agrobacterium group</taxon>
        <taxon>Rhizobium</taxon>
    </lineage>
</organism>
<comment type="caution">
    <text evidence="2">The sequence shown here is derived from an EMBL/GenBank/DDBJ whole genome shotgun (WGS) entry which is preliminary data.</text>
</comment>
<dbReference type="SUPFAM" id="SSF50249">
    <property type="entry name" value="Nucleic acid-binding proteins"/>
    <property type="match status" value="1"/>
</dbReference>
<feature type="compositionally biased region" description="Basic and acidic residues" evidence="1">
    <location>
        <begin position="1"/>
        <end position="11"/>
    </location>
</feature>
<keyword evidence="3" id="KW-1185">Reference proteome</keyword>
<sequence>MADFEGHPDRHGHTRPIGLARNNRVRGDDLKGENLVLAQPTLIAEIEFCGWTDDGKLRHPS</sequence>
<evidence type="ECO:0000256" key="1">
    <source>
        <dbReference type="SAM" id="MobiDB-lite"/>
    </source>
</evidence>